<dbReference type="AlphaFoldDB" id="A0A0A2T9I4"/>
<evidence type="ECO:0000256" key="1">
    <source>
        <dbReference type="ARBA" id="ARBA00006484"/>
    </source>
</evidence>
<sequence length="249" mass="28148">MNFTKDTVVITGGSNGIGKTLVQEYAKKGAYVIIIDNDQGNGEKLIQELNEHENQGAFFYCDLRNPESIQHTFLLIDQANLEPTILINNAGVSYFRNFFELTVEDWDNVIQSNLRSAFLCSQEVAKRWRDNGIHGRIINMASTRAFMSEQDSESYAATKGGIIALTHSMAISLSEYQIRVNSISPGWIQTEHYEHLRDIDHTQHPSKRVGHPLDVARACFYLSDKENAFVTGENIVIDGGMTKKMIYEH</sequence>
<dbReference type="eggNOG" id="COG1028">
    <property type="taxonomic scope" value="Bacteria"/>
</dbReference>
<proteinExistence type="inferred from homology"/>
<dbReference type="OrthoDB" id="9803333at2"/>
<dbReference type="PANTHER" id="PTHR42760">
    <property type="entry name" value="SHORT-CHAIN DEHYDROGENASES/REDUCTASES FAMILY MEMBER"/>
    <property type="match status" value="1"/>
</dbReference>
<evidence type="ECO:0000313" key="4">
    <source>
        <dbReference type="Proteomes" id="UP000030147"/>
    </source>
</evidence>
<reference evidence="3 4" key="1">
    <citation type="journal article" date="2015" name="Stand. Genomic Sci.">
        <title>High quality draft genome sequence of the moderately halophilic bacterium Pontibacillus yanchengensis Y32(T) and comparison among Pontibacillus genomes.</title>
        <authorList>
            <person name="Huang J."/>
            <person name="Qiao Z.X."/>
            <person name="Tang J.W."/>
            <person name="Wang G."/>
        </authorList>
    </citation>
    <scope>NUCLEOTIDE SEQUENCE [LARGE SCALE GENOMIC DNA]</scope>
    <source>
        <strain evidence="3 4">Y32</strain>
    </source>
</reference>
<dbReference type="Pfam" id="PF13561">
    <property type="entry name" value="adh_short_C2"/>
    <property type="match status" value="1"/>
</dbReference>
<dbReference type="InterPro" id="IPR036291">
    <property type="entry name" value="NAD(P)-bd_dom_sf"/>
</dbReference>
<gene>
    <name evidence="3" type="ORF">N782_08280</name>
</gene>
<dbReference type="PRINTS" id="PR00081">
    <property type="entry name" value="GDHRDH"/>
</dbReference>
<dbReference type="PANTHER" id="PTHR42760:SF115">
    <property type="entry name" value="3-OXOACYL-[ACYL-CARRIER-PROTEIN] REDUCTASE FABG"/>
    <property type="match status" value="1"/>
</dbReference>
<dbReference type="InterPro" id="IPR020904">
    <property type="entry name" value="Sc_DH/Rdtase_CS"/>
</dbReference>
<dbReference type="InterPro" id="IPR002347">
    <property type="entry name" value="SDR_fam"/>
</dbReference>
<dbReference type="CDD" id="cd05233">
    <property type="entry name" value="SDR_c"/>
    <property type="match status" value="1"/>
</dbReference>
<dbReference type="STRING" id="1385514.N782_08280"/>
<dbReference type="Gene3D" id="3.40.50.720">
    <property type="entry name" value="NAD(P)-binding Rossmann-like Domain"/>
    <property type="match status" value="1"/>
</dbReference>
<dbReference type="SUPFAM" id="SSF51735">
    <property type="entry name" value="NAD(P)-binding Rossmann-fold domains"/>
    <property type="match status" value="1"/>
</dbReference>
<keyword evidence="4" id="KW-1185">Reference proteome</keyword>
<comment type="caution">
    <text evidence="3">The sequence shown here is derived from an EMBL/GenBank/DDBJ whole genome shotgun (WGS) entry which is preliminary data.</text>
</comment>
<accession>A0A0A2T9I4</accession>
<keyword evidence="2" id="KW-0560">Oxidoreductase</keyword>
<dbReference type="EMBL" id="AVBF01000035">
    <property type="protein sequence ID" value="KGP72209.1"/>
    <property type="molecule type" value="Genomic_DNA"/>
</dbReference>
<evidence type="ECO:0000256" key="2">
    <source>
        <dbReference type="ARBA" id="ARBA00023002"/>
    </source>
</evidence>
<dbReference type="PRINTS" id="PR00080">
    <property type="entry name" value="SDRFAMILY"/>
</dbReference>
<comment type="similarity">
    <text evidence="1">Belongs to the short-chain dehydrogenases/reductases (SDR) family.</text>
</comment>
<evidence type="ECO:0000313" key="3">
    <source>
        <dbReference type="EMBL" id="KGP72209.1"/>
    </source>
</evidence>
<name>A0A0A2T9I4_9BACI</name>
<dbReference type="Proteomes" id="UP000030147">
    <property type="component" value="Unassembled WGS sequence"/>
</dbReference>
<dbReference type="RefSeq" id="WP_036820625.1">
    <property type="nucleotide sequence ID" value="NZ_AVBF01000035.1"/>
</dbReference>
<dbReference type="FunFam" id="3.40.50.720:FF:000173">
    <property type="entry name" value="3-oxoacyl-[acyl-carrier protein] reductase"/>
    <property type="match status" value="1"/>
</dbReference>
<protein>
    <submittedName>
        <fullName evidence="3">3-ketoacyl-ACP reductase</fullName>
    </submittedName>
</protein>
<organism evidence="3 4">
    <name type="scientific">Pontibacillus yanchengensis Y32</name>
    <dbReference type="NCBI Taxonomy" id="1385514"/>
    <lineage>
        <taxon>Bacteria</taxon>
        <taxon>Bacillati</taxon>
        <taxon>Bacillota</taxon>
        <taxon>Bacilli</taxon>
        <taxon>Bacillales</taxon>
        <taxon>Bacillaceae</taxon>
        <taxon>Pontibacillus</taxon>
    </lineage>
</organism>
<dbReference type="PROSITE" id="PS00061">
    <property type="entry name" value="ADH_SHORT"/>
    <property type="match status" value="1"/>
</dbReference>
<dbReference type="GO" id="GO:0016616">
    <property type="term" value="F:oxidoreductase activity, acting on the CH-OH group of donors, NAD or NADP as acceptor"/>
    <property type="evidence" value="ECO:0007669"/>
    <property type="project" value="TreeGrafter"/>
</dbReference>